<accession>L7TGJ5</accession>
<sequence>MTYRSWQVTAQIDRLGDEASLYKRQDAGRDAFNNTEWDFSEATDAEGNPVRVLCFRTYDNRNTEVQGNEGDRHRDAPLFLFPLDEWAEVEPDDRIGYPEPTGGETVYELQAPTRYDTHVEIFGEAVNHE</sequence>
<dbReference type="RefSeq" id="YP_007379094.1">
    <property type="nucleotide sequence ID" value="NC_020159.1"/>
</dbReference>
<organism evidence="1 2">
    <name type="scientific">Halorubrum sodomense tailed virus 2</name>
    <dbReference type="NCBI Taxonomy" id="1262527"/>
    <lineage>
        <taxon>Viruses</taxon>
        <taxon>Duplodnaviria</taxon>
        <taxon>Heunggongvirae</taxon>
        <taxon>Uroviricota</taxon>
        <taxon>Caudoviricetes</taxon>
        <taxon>Thumleimavirales</taxon>
        <taxon>Hafunaviridae</taxon>
        <taxon>Mincapvirus</taxon>
        <taxon>Mincapvirus eilatense</taxon>
        <taxon>Mincapvirus HSTV2</taxon>
    </lineage>
</organism>
<name>L7TGJ5_9CAUD</name>
<protein>
    <submittedName>
        <fullName evidence="1">Uncharacterized protein</fullName>
    </submittedName>
</protein>
<dbReference type="Proteomes" id="UP000011138">
    <property type="component" value="Segment"/>
</dbReference>
<dbReference type="GeneID" id="14477153"/>
<evidence type="ECO:0000313" key="2">
    <source>
        <dbReference type="Proteomes" id="UP000011138"/>
    </source>
</evidence>
<keyword evidence="2" id="KW-1185">Reference proteome</keyword>
<evidence type="ECO:0000313" key="1">
    <source>
        <dbReference type="EMBL" id="AGC34284.1"/>
    </source>
</evidence>
<dbReference type="KEGG" id="vg:14477153"/>
<reference evidence="1 2" key="1">
    <citation type="journal article" date="2013" name="J. Virol.">
        <title>Insights into head-tailed viruses infecting extremely halophilic archaea.</title>
        <authorList>
            <person name="Pietila M.K."/>
            <person name="Laurinmaki P."/>
            <person name="Russell D.A."/>
            <person name="Ko C.C."/>
            <person name="Jacobs-Sera D."/>
            <person name="Butcher S.J."/>
            <person name="Bamford D.H."/>
            <person name="Hendrix R.W."/>
        </authorList>
    </citation>
    <scope>NUCLEOTIDE SEQUENCE [LARGE SCALE GENOMIC DNA]</scope>
</reference>
<dbReference type="OrthoDB" id="16479at10239"/>
<gene>
    <name evidence="1" type="primary">15</name>
    <name evidence="1" type="ORF">HSTV2_15</name>
</gene>
<proteinExistence type="predicted"/>
<dbReference type="EMBL" id="KC117376">
    <property type="protein sequence ID" value="AGC34284.1"/>
    <property type="molecule type" value="Genomic_DNA"/>
</dbReference>